<dbReference type="GO" id="GO:0000272">
    <property type="term" value="P:polysaccharide catabolic process"/>
    <property type="evidence" value="ECO:0007669"/>
    <property type="project" value="UniProtKB-KW"/>
</dbReference>
<evidence type="ECO:0000259" key="13">
    <source>
        <dbReference type="Pfam" id="PF00251"/>
    </source>
</evidence>
<evidence type="ECO:0000256" key="5">
    <source>
        <dbReference type="ARBA" id="ARBA00022801"/>
    </source>
</evidence>
<dbReference type="FunFam" id="2.115.10.20:FF:000002">
    <property type="entry name" value="Invertase 2"/>
    <property type="match status" value="1"/>
</dbReference>
<dbReference type="EC" id="3.2.1.80" evidence="11"/>
<dbReference type="GO" id="GO:0005987">
    <property type="term" value="P:sucrose catabolic process"/>
    <property type="evidence" value="ECO:0007669"/>
    <property type="project" value="TreeGrafter"/>
</dbReference>
<dbReference type="SUPFAM" id="SSF75005">
    <property type="entry name" value="Arabinanase/levansucrase/invertase"/>
    <property type="match status" value="1"/>
</dbReference>
<dbReference type="InterPro" id="IPR013320">
    <property type="entry name" value="ConA-like_dom_sf"/>
</dbReference>
<evidence type="ECO:0000256" key="12">
    <source>
        <dbReference type="RuleBase" id="RU362110"/>
    </source>
</evidence>
<dbReference type="Pfam" id="PF08244">
    <property type="entry name" value="Glyco_hydro_32C"/>
    <property type="match status" value="1"/>
</dbReference>
<name>A0A3D8SJE0_9EURO</name>
<keyword evidence="9" id="KW-0624">Polysaccharide degradation</keyword>
<comment type="subcellular location">
    <subcellularLocation>
        <location evidence="1">Secreted</location>
    </subcellularLocation>
</comment>
<dbReference type="GO" id="GO:0005576">
    <property type="term" value="C:extracellular region"/>
    <property type="evidence" value="ECO:0007669"/>
    <property type="project" value="UniProtKB-SubCell"/>
</dbReference>
<evidence type="ECO:0000256" key="10">
    <source>
        <dbReference type="ARBA" id="ARBA00052369"/>
    </source>
</evidence>
<dbReference type="PROSITE" id="PS00609">
    <property type="entry name" value="GLYCOSYL_HYDROL_F32"/>
    <property type="match status" value="1"/>
</dbReference>
<keyword evidence="5 12" id="KW-0378">Hydrolase</keyword>
<keyword evidence="8 12" id="KW-0326">Glycosidase</keyword>
<evidence type="ECO:0000256" key="1">
    <source>
        <dbReference type="ARBA" id="ARBA00004613"/>
    </source>
</evidence>
<dbReference type="InterPro" id="IPR013148">
    <property type="entry name" value="Glyco_hydro_32_N"/>
</dbReference>
<dbReference type="GO" id="GO:0051669">
    <property type="term" value="F:fructan beta-fructosidase activity"/>
    <property type="evidence" value="ECO:0007669"/>
    <property type="project" value="UniProtKB-EC"/>
</dbReference>
<dbReference type="CDD" id="cd18622">
    <property type="entry name" value="GH32_Inu-like"/>
    <property type="match status" value="1"/>
</dbReference>
<evidence type="ECO:0000256" key="9">
    <source>
        <dbReference type="ARBA" id="ARBA00023326"/>
    </source>
</evidence>
<gene>
    <name evidence="15" type="ORF">DSM5745_03101</name>
</gene>
<dbReference type="SMART" id="SM00640">
    <property type="entry name" value="Glyco_32"/>
    <property type="match status" value="1"/>
</dbReference>
<dbReference type="Pfam" id="PF00251">
    <property type="entry name" value="Glyco_hydro_32N"/>
    <property type="match status" value="1"/>
</dbReference>
<keyword evidence="3" id="KW-0964">Secreted</keyword>
<dbReference type="EMBL" id="PVWQ01000003">
    <property type="protein sequence ID" value="RDW86459.1"/>
    <property type="molecule type" value="Genomic_DNA"/>
</dbReference>
<accession>A0A3D8SJE0</accession>
<reference evidence="15 16" key="1">
    <citation type="journal article" date="2018" name="IMA Fungus">
        <title>IMA Genome-F 9: Draft genome sequence of Annulohypoxylon stygium, Aspergillus mulundensis, Berkeleyomyces basicola (syn. Thielaviopsis basicola), Ceratocystis smalleyi, two Cercospora beticola strains, Coleophoma cylindrospora, Fusarium fracticaudum, Phialophora cf. hyalina, and Morchella septimelata.</title>
        <authorList>
            <person name="Wingfield B.D."/>
            <person name="Bills G.F."/>
            <person name="Dong Y."/>
            <person name="Huang W."/>
            <person name="Nel W.J."/>
            <person name="Swalarsk-Parry B.S."/>
            <person name="Vaghefi N."/>
            <person name="Wilken P.M."/>
            <person name="An Z."/>
            <person name="de Beer Z.W."/>
            <person name="De Vos L."/>
            <person name="Chen L."/>
            <person name="Duong T.A."/>
            <person name="Gao Y."/>
            <person name="Hammerbacher A."/>
            <person name="Kikkert J.R."/>
            <person name="Li Y."/>
            <person name="Li H."/>
            <person name="Li K."/>
            <person name="Li Q."/>
            <person name="Liu X."/>
            <person name="Ma X."/>
            <person name="Naidoo K."/>
            <person name="Pethybridge S.J."/>
            <person name="Sun J."/>
            <person name="Steenkamp E.T."/>
            <person name="van der Nest M.A."/>
            <person name="van Wyk S."/>
            <person name="Wingfield M.J."/>
            <person name="Xiong C."/>
            <person name="Yue Q."/>
            <person name="Zhang X."/>
        </authorList>
    </citation>
    <scope>NUCLEOTIDE SEQUENCE [LARGE SCALE GENOMIC DNA]</scope>
    <source>
        <strain evidence="15 16">DSM 5745</strain>
    </source>
</reference>
<dbReference type="AlphaFoldDB" id="A0A3D8SJE0"/>
<protein>
    <recommendedName>
        <fullName evidence="11">fructan beta-fructosidase</fullName>
        <ecNumber evidence="11">3.2.1.80</ecNumber>
    </recommendedName>
</protein>
<keyword evidence="6" id="KW-0325">Glycoprotein</keyword>
<keyword evidence="16" id="KW-1185">Reference proteome</keyword>
<evidence type="ECO:0000313" key="15">
    <source>
        <dbReference type="EMBL" id="RDW86459.1"/>
    </source>
</evidence>
<keyword evidence="7" id="KW-0119">Carbohydrate metabolism</keyword>
<keyword evidence="4" id="KW-0732">Signal</keyword>
<dbReference type="RefSeq" id="XP_026605983.1">
    <property type="nucleotide sequence ID" value="XM_026745117.1"/>
</dbReference>
<dbReference type="InterPro" id="IPR018053">
    <property type="entry name" value="Glyco_hydro_32_AS"/>
</dbReference>
<dbReference type="PANTHER" id="PTHR42800:SF1">
    <property type="entry name" value="EXOINULINASE INUD (AFU_ORTHOLOGUE AFUA_5G00480)"/>
    <property type="match status" value="1"/>
</dbReference>
<organism evidence="15 16">
    <name type="scientific">Aspergillus mulundensis</name>
    <dbReference type="NCBI Taxonomy" id="1810919"/>
    <lineage>
        <taxon>Eukaryota</taxon>
        <taxon>Fungi</taxon>
        <taxon>Dikarya</taxon>
        <taxon>Ascomycota</taxon>
        <taxon>Pezizomycotina</taxon>
        <taxon>Eurotiomycetes</taxon>
        <taxon>Eurotiomycetidae</taxon>
        <taxon>Eurotiales</taxon>
        <taxon>Aspergillaceae</taxon>
        <taxon>Aspergillus</taxon>
        <taxon>Aspergillus subgen. Nidulantes</taxon>
    </lineage>
</organism>
<evidence type="ECO:0000256" key="2">
    <source>
        <dbReference type="ARBA" id="ARBA00009902"/>
    </source>
</evidence>
<dbReference type="InterPro" id="IPR001362">
    <property type="entry name" value="Glyco_hydro_32"/>
</dbReference>
<dbReference type="InterPro" id="IPR013189">
    <property type="entry name" value="Glyco_hydro_32_C"/>
</dbReference>
<feature type="domain" description="Glycosyl hydrolase family 32 N-terminal" evidence="13">
    <location>
        <begin position="95"/>
        <end position="434"/>
    </location>
</feature>
<dbReference type="Proteomes" id="UP000256690">
    <property type="component" value="Unassembled WGS sequence"/>
</dbReference>
<feature type="domain" description="Glycosyl hydrolase family 32 C-terminal" evidence="14">
    <location>
        <begin position="445"/>
        <end position="587"/>
    </location>
</feature>
<proteinExistence type="inferred from homology"/>
<evidence type="ECO:0000313" key="16">
    <source>
        <dbReference type="Proteomes" id="UP000256690"/>
    </source>
</evidence>
<dbReference type="FunFam" id="2.60.120.560:FF:000003">
    <property type="entry name" value="Extracellular exo-inulinase inuE"/>
    <property type="match status" value="1"/>
</dbReference>
<evidence type="ECO:0000256" key="8">
    <source>
        <dbReference type="ARBA" id="ARBA00023295"/>
    </source>
</evidence>
<dbReference type="InterPro" id="IPR023296">
    <property type="entry name" value="Glyco_hydro_beta-prop_sf"/>
</dbReference>
<dbReference type="GeneID" id="38113471"/>
<evidence type="ECO:0000259" key="14">
    <source>
        <dbReference type="Pfam" id="PF08244"/>
    </source>
</evidence>
<evidence type="ECO:0000256" key="11">
    <source>
        <dbReference type="ARBA" id="ARBA00066486"/>
    </source>
</evidence>
<comment type="catalytic activity">
    <reaction evidence="10">
        <text>Hydrolysis of terminal, non-reducing (2-&gt;1)- and (2-&gt;6)-linked beta-D-fructofuranose residues in fructans.</text>
        <dbReference type="EC" id="3.2.1.80"/>
    </reaction>
</comment>
<dbReference type="Gene3D" id="2.60.120.560">
    <property type="entry name" value="Exo-inulinase, domain 1"/>
    <property type="match status" value="1"/>
</dbReference>
<dbReference type="GO" id="GO:0005737">
    <property type="term" value="C:cytoplasm"/>
    <property type="evidence" value="ECO:0007669"/>
    <property type="project" value="TreeGrafter"/>
</dbReference>
<comment type="caution">
    <text evidence="15">The sequence shown here is derived from an EMBL/GenBank/DDBJ whole genome shotgun (WGS) entry which is preliminary data.</text>
</comment>
<evidence type="ECO:0000256" key="6">
    <source>
        <dbReference type="ARBA" id="ARBA00023180"/>
    </source>
</evidence>
<dbReference type="GO" id="GO:0051670">
    <property type="term" value="F:inulinase activity"/>
    <property type="evidence" value="ECO:0007669"/>
    <property type="project" value="UniProtKB-ARBA"/>
</dbReference>
<dbReference type="OrthoDB" id="202537at2759"/>
<dbReference type="SUPFAM" id="SSF49899">
    <property type="entry name" value="Concanavalin A-like lectins/glucanases"/>
    <property type="match status" value="1"/>
</dbReference>
<evidence type="ECO:0000256" key="7">
    <source>
        <dbReference type="ARBA" id="ARBA00023277"/>
    </source>
</evidence>
<evidence type="ECO:0000256" key="3">
    <source>
        <dbReference type="ARBA" id="ARBA00022525"/>
    </source>
</evidence>
<sequence>MAAGELSENLDDDHTCCGVGLQSMHQDQAAQSHKRRPEVDILYGSPQVQSARNMRPHTLLSSTLAAQAAARALSPTPSPSPAGVSYTEQYRPQYHFTPARNWINDPNGLVYANGTYHLFYQYNPGGVAHDAISWGHATSKDLTHWDEKPVALTAKGFPGTVTEEFFSGSAVVDEQNTSGFGNGTVPPMVAMYTSFYVYDQILPSGKKVYANQQSQSIAYSLDSGLTWNTYDAANPVLLHPPHPYEAQYKEWRDPNVFWHADTNKWILTTALSDLHKLLIYTSDDLKNWTFASEFGPYNAVGGVWECPSFFSLPVDGDEENVKWVALIGLNPGGPPGTVGSGNQYILGQFNGTHFIPDAESVHEEGVANWLDYGPDFYAALVYNGLPEFQKTVVTWMSNWQYAQKVPTTIWRNAMAIPRRLKLKTIKERVVVVQEPQEDWAAITSKPKTTHIESLAANSTRNLGFLGKTLAVNLTFSAEDEDASSFGISLLATQNFTTQTRIGYDFAEKQIFVDRRTSGNVSFDETFASVYTAPLEPADDGTVTLRIFADWSSVEVFGGQGETTVTAQVFPPEGATYARLFTGDAGVEDVLLSVSEVASVWK</sequence>
<dbReference type="Gene3D" id="2.115.10.20">
    <property type="entry name" value="Glycosyl hydrolase domain, family 43"/>
    <property type="match status" value="1"/>
</dbReference>
<evidence type="ECO:0000256" key="4">
    <source>
        <dbReference type="ARBA" id="ARBA00022729"/>
    </source>
</evidence>
<comment type="similarity">
    <text evidence="2 12">Belongs to the glycosyl hydrolase 32 family.</text>
</comment>
<dbReference type="GO" id="GO:0004575">
    <property type="term" value="F:sucrose alpha-glucosidase activity"/>
    <property type="evidence" value="ECO:0007669"/>
    <property type="project" value="TreeGrafter"/>
</dbReference>
<dbReference type="PANTHER" id="PTHR42800">
    <property type="entry name" value="EXOINULINASE INUD (AFU_ORTHOLOGUE AFUA_5G00480)"/>
    <property type="match status" value="1"/>
</dbReference>
<dbReference type="STRING" id="1810919.A0A3D8SJE0"/>